<dbReference type="PROSITE" id="PS51192">
    <property type="entry name" value="HELICASE_ATP_BIND_1"/>
    <property type="match status" value="1"/>
</dbReference>
<feature type="domain" description="Helicase ATP-binding" evidence="3">
    <location>
        <begin position="589"/>
        <end position="759"/>
    </location>
</feature>
<reference evidence="5 6" key="1">
    <citation type="submission" date="2020-07" db="EMBL/GenBank/DDBJ databases">
        <title>Sequencing the genomes of 1000 actinobacteria strains.</title>
        <authorList>
            <person name="Klenk H.-P."/>
        </authorList>
    </citation>
    <scope>NUCLEOTIDE SEQUENCE [LARGE SCALE GENOMIC DNA]</scope>
    <source>
        <strain evidence="5 6">LI1</strain>
    </source>
</reference>
<keyword evidence="5" id="KW-0547">Nucleotide-binding</keyword>
<evidence type="ECO:0000256" key="2">
    <source>
        <dbReference type="SAM" id="MobiDB-lite"/>
    </source>
</evidence>
<dbReference type="SMART" id="SM00490">
    <property type="entry name" value="HELICc"/>
    <property type="match status" value="1"/>
</dbReference>
<feature type="domain" description="Helicase C-terminal" evidence="4">
    <location>
        <begin position="880"/>
        <end position="1035"/>
    </location>
</feature>
<evidence type="ECO:0000256" key="1">
    <source>
        <dbReference type="ARBA" id="ARBA00022801"/>
    </source>
</evidence>
<dbReference type="PANTHER" id="PTHR10799">
    <property type="entry name" value="SNF2/RAD54 HELICASE FAMILY"/>
    <property type="match status" value="1"/>
</dbReference>
<dbReference type="PROSITE" id="PS51194">
    <property type="entry name" value="HELICASE_CTER"/>
    <property type="match status" value="1"/>
</dbReference>
<dbReference type="GO" id="GO:0004386">
    <property type="term" value="F:helicase activity"/>
    <property type="evidence" value="ECO:0007669"/>
    <property type="project" value="UniProtKB-KW"/>
</dbReference>
<dbReference type="InterPro" id="IPR038718">
    <property type="entry name" value="SNF2-like_sf"/>
</dbReference>
<dbReference type="Gene3D" id="3.40.50.300">
    <property type="entry name" value="P-loop containing nucleotide triphosphate hydrolases"/>
    <property type="match status" value="1"/>
</dbReference>
<dbReference type="InterPro" id="IPR000330">
    <property type="entry name" value="SNF2_N"/>
</dbReference>
<evidence type="ECO:0000313" key="5">
    <source>
        <dbReference type="EMBL" id="NYJ18400.1"/>
    </source>
</evidence>
<gene>
    <name evidence="5" type="ORF">HNR05_000191</name>
</gene>
<feature type="compositionally biased region" description="Basic and acidic residues" evidence="2">
    <location>
        <begin position="370"/>
        <end position="380"/>
    </location>
</feature>
<dbReference type="Proteomes" id="UP000537260">
    <property type="component" value="Unassembled WGS sequence"/>
</dbReference>
<proteinExistence type="predicted"/>
<dbReference type="EMBL" id="JACCFM010000001">
    <property type="protein sequence ID" value="NYJ18400.1"/>
    <property type="molecule type" value="Genomic_DNA"/>
</dbReference>
<dbReference type="RefSeq" id="WP_179577314.1">
    <property type="nucleotide sequence ID" value="NZ_JACCFM010000001.1"/>
</dbReference>
<accession>A0A7Z0EC02</accession>
<dbReference type="InterPro" id="IPR001650">
    <property type="entry name" value="Helicase_C-like"/>
</dbReference>
<dbReference type="InterPro" id="IPR049730">
    <property type="entry name" value="SNF2/RAD54-like_C"/>
</dbReference>
<comment type="caution">
    <text evidence="5">The sequence shown here is derived from an EMBL/GenBank/DDBJ whole genome shotgun (WGS) entry which is preliminary data.</text>
</comment>
<organism evidence="5 6">
    <name type="scientific">Glaciibacter psychrotolerans</name>
    <dbReference type="NCBI Taxonomy" id="670054"/>
    <lineage>
        <taxon>Bacteria</taxon>
        <taxon>Bacillati</taxon>
        <taxon>Actinomycetota</taxon>
        <taxon>Actinomycetes</taxon>
        <taxon>Micrococcales</taxon>
        <taxon>Microbacteriaceae</taxon>
        <taxon>Glaciibacter</taxon>
    </lineage>
</organism>
<name>A0A7Z0EC02_9MICO</name>
<dbReference type="AlphaFoldDB" id="A0A7Z0EC02"/>
<dbReference type="GO" id="GO:0005524">
    <property type="term" value="F:ATP binding"/>
    <property type="evidence" value="ECO:0007669"/>
    <property type="project" value="InterPro"/>
</dbReference>
<dbReference type="SMART" id="SM00487">
    <property type="entry name" value="DEXDc"/>
    <property type="match status" value="1"/>
</dbReference>
<evidence type="ECO:0000259" key="4">
    <source>
        <dbReference type="PROSITE" id="PS51194"/>
    </source>
</evidence>
<dbReference type="GO" id="GO:0016787">
    <property type="term" value="F:hydrolase activity"/>
    <property type="evidence" value="ECO:0007669"/>
    <property type="project" value="UniProtKB-KW"/>
</dbReference>
<dbReference type="SUPFAM" id="SSF52540">
    <property type="entry name" value="P-loop containing nucleoside triphosphate hydrolases"/>
    <property type="match status" value="2"/>
</dbReference>
<dbReference type="Gene3D" id="3.40.50.10810">
    <property type="entry name" value="Tandem AAA-ATPase domain"/>
    <property type="match status" value="1"/>
</dbReference>
<keyword evidence="1" id="KW-0378">Hydrolase</keyword>
<keyword evidence="6" id="KW-1185">Reference proteome</keyword>
<dbReference type="InterPro" id="IPR014001">
    <property type="entry name" value="Helicase_ATP-bd"/>
</dbReference>
<protein>
    <submittedName>
        <fullName evidence="5">Superfamily II DNA or RNA helicase</fullName>
    </submittedName>
</protein>
<feature type="region of interest" description="Disordered" evidence="2">
    <location>
        <begin position="363"/>
        <end position="384"/>
    </location>
</feature>
<evidence type="ECO:0000313" key="6">
    <source>
        <dbReference type="Proteomes" id="UP000537260"/>
    </source>
</evidence>
<sequence>MSTDEAAAGAGHGEPAWKRAVDSLTHVATASAGFGYARVAEAATASAALPGNAVPMALQFELREQMPRTLERWSGPSARTVINPESGSPRFRLGVRPVMRGRTGNWVKGALTWTNLSHQGTRLNLARQHHEWFSQFVALHRAVRTLYYGQETDWLYLDEFTSPLLWQLLHEAERLGIPLVGSAKDSVIVVGAEARLSLDATTDAAPDATTDAAPQATPTPYASVAGLRLRTALTIDGSPFSSEFAGAIGDHGIYSYSFAAGTVFTLAPSPAALTPEQRALLGQSATVLVPAHDVPEFMTGFYPTLNRVLTVTSSDSSVHFPETPRPTLVLVASYRPKQTLHLAWEWEYPGSAQPRRPLYASANVSAPAAERTERDSRDPETEQAGLDAVEQTLPAEFAPLKSSIVLQGIDAAEFSAHLLGEIERLPGVRIEIVGERPDYHELDDAPTLKFTTVESEQRDWFDLGVLVTVAGRSVPFGPLFAALAKGRKKLLLVDNSYLSLLRPEFEQLRELIDEAKSLQEWETGLRISHHQAALWADFEDLADETEQALSWRRTVTGLNDLASIEPTPLPAGLRAELRPYQADGFSWLAFLWRNRLGGILADDMGLGKTLQALTLMLHVKQTDARAPFLVVAPTSVVSNWVSEAGKFAPDLVVRSVTATSSARGTALADALEAAPDGTRGPVDVIVTSYTLFRLNFESYQALPWAGLILDEAQFVKNAGSRAHACAVDLDTPFKLAITGTPMENNLLELRALFAVVAPGLFPSARKFTEDYVRQIELGTNPGRLTKLRRRIRPFLLRRTKELVASDLPAKQEQTLEIELNPRHQKLYDTFLQRERQKLLGLLEDLDTNRFIVFRSLTLLRMLSLDASLVDDTYATVPSSKLDALFEQLEDVLAEGHRALVFSQFTSFLKKAAARLDALGTPYCYLDGSTLRRSEVIDRFKSGQAPVFLISLKAGGFGLNLTEADYVFMLDPWWNPASEAQAIDRTHRIGQTKNVMVYRMVAAGTIEEKVMALKAKKAKLFTAVIDDDDVFSPALTADDIRGLLDA</sequence>
<dbReference type="InterPro" id="IPR027417">
    <property type="entry name" value="P-loop_NTPase"/>
</dbReference>
<dbReference type="Pfam" id="PF00271">
    <property type="entry name" value="Helicase_C"/>
    <property type="match status" value="1"/>
</dbReference>
<keyword evidence="5" id="KW-0067">ATP-binding</keyword>
<dbReference type="Pfam" id="PF00176">
    <property type="entry name" value="SNF2-rel_dom"/>
    <property type="match status" value="1"/>
</dbReference>
<evidence type="ECO:0000259" key="3">
    <source>
        <dbReference type="PROSITE" id="PS51192"/>
    </source>
</evidence>
<keyword evidence="5" id="KW-0347">Helicase</keyword>
<dbReference type="CDD" id="cd18793">
    <property type="entry name" value="SF2_C_SNF"/>
    <property type="match status" value="1"/>
</dbReference>